<name>A0A6J7VTP7_9ZZZZ</name>
<dbReference type="AlphaFoldDB" id="A0A6J7VTP7"/>
<organism evidence="1">
    <name type="scientific">freshwater metagenome</name>
    <dbReference type="NCBI Taxonomy" id="449393"/>
    <lineage>
        <taxon>unclassified sequences</taxon>
        <taxon>metagenomes</taxon>
        <taxon>ecological metagenomes</taxon>
    </lineage>
</organism>
<gene>
    <name evidence="1" type="ORF">UFOPK4422_00572</name>
</gene>
<dbReference type="EMBL" id="CAFBRX010000044">
    <property type="protein sequence ID" value="CAB5118989.1"/>
    <property type="molecule type" value="Genomic_DNA"/>
</dbReference>
<protein>
    <submittedName>
        <fullName evidence="1">Unannotated protein</fullName>
    </submittedName>
</protein>
<evidence type="ECO:0000313" key="1">
    <source>
        <dbReference type="EMBL" id="CAB5118989.1"/>
    </source>
</evidence>
<accession>A0A6J7VTP7</accession>
<reference evidence="1" key="1">
    <citation type="submission" date="2020-05" db="EMBL/GenBank/DDBJ databases">
        <authorList>
            <person name="Chiriac C."/>
            <person name="Salcher M."/>
            <person name="Ghai R."/>
            <person name="Kavagutti S V."/>
        </authorList>
    </citation>
    <scope>NUCLEOTIDE SEQUENCE</scope>
</reference>
<proteinExistence type="predicted"/>
<sequence>MEWDVLALFVLVADDIMRAGDDAASTASTQTSGDDLLVEFFPLMCPTFGFYGCGLSNSHGF</sequence>